<gene>
    <name evidence="2" type="ORF">ATK86_5341</name>
</gene>
<feature type="region of interest" description="Disordered" evidence="1">
    <location>
        <begin position="362"/>
        <end position="391"/>
    </location>
</feature>
<organism evidence="2 3">
    <name type="scientific">Nocardia fluminea</name>
    <dbReference type="NCBI Taxonomy" id="134984"/>
    <lineage>
        <taxon>Bacteria</taxon>
        <taxon>Bacillati</taxon>
        <taxon>Actinomycetota</taxon>
        <taxon>Actinomycetes</taxon>
        <taxon>Mycobacteriales</taxon>
        <taxon>Nocardiaceae</taxon>
        <taxon>Nocardia</taxon>
    </lineage>
</organism>
<accession>A0A2N3VH19</accession>
<dbReference type="RefSeq" id="WP_101466749.1">
    <property type="nucleotide sequence ID" value="NZ_PJMW01000002.1"/>
</dbReference>
<comment type="caution">
    <text evidence="2">The sequence shown here is derived from an EMBL/GenBank/DDBJ whole genome shotgun (WGS) entry which is preliminary data.</text>
</comment>
<evidence type="ECO:0000256" key="1">
    <source>
        <dbReference type="SAM" id="MobiDB-lite"/>
    </source>
</evidence>
<reference evidence="2 3" key="1">
    <citation type="submission" date="2017-12" db="EMBL/GenBank/DDBJ databases">
        <title>Sequencing the genomes of 1000 Actinobacteria strains.</title>
        <authorList>
            <person name="Klenk H.-P."/>
        </authorList>
    </citation>
    <scope>NUCLEOTIDE SEQUENCE [LARGE SCALE GENOMIC DNA]</scope>
    <source>
        <strain evidence="2 3">DSM 44489</strain>
    </source>
</reference>
<evidence type="ECO:0008006" key="4">
    <source>
        <dbReference type="Google" id="ProtNLM"/>
    </source>
</evidence>
<feature type="region of interest" description="Disordered" evidence="1">
    <location>
        <begin position="90"/>
        <end position="157"/>
    </location>
</feature>
<keyword evidence="3" id="KW-1185">Reference proteome</keyword>
<feature type="compositionally biased region" description="Basic and acidic residues" evidence="1">
    <location>
        <begin position="95"/>
        <end position="114"/>
    </location>
</feature>
<evidence type="ECO:0000313" key="3">
    <source>
        <dbReference type="Proteomes" id="UP000233766"/>
    </source>
</evidence>
<dbReference type="InterPro" id="IPR057369">
    <property type="entry name" value="VG15"/>
</dbReference>
<name>A0A2N3VH19_9NOCA</name>
<feature type="compositionally biased region" description="Basic and acidic residues" evidence="1">
    <location>
        <begin position="373"/>
        <end position="382"/>
    </location>
</feature>
<proteinExistence type="predicted"/>
<evidence type="ECO:0000313" key="2">
    <source>
        <dbReference type="EMBL" id="PKV80904.1"/>
    </source>
</evidence>
<feature type="compositionally biased region" description="Basic and acidic residues" evidence="1">
    <location>
        <begin position="128"/>
        <end position="142"/>
    </location>
</feature>
<dbReference type="Proteomes" id="UP000233766">
    <property type="component" value="Unassembled WGS sequence"/>
</dbReference>
<dbReference type="OrthoDB" id="4545535at2"/>
<dbReference type="AlphaFoldDB" id="A0A2N3VH19"/>
<dbReference type="EMBL" id="PJMW01000002">
    <property type="protein sequence ID" value="PKV80904.1"/>
    <property type="molecule type" value="Genomic_DNA"/>
</dbReference>
<dbReference type="Pfam" id="PF25310">
    <property type="entry name" value="VG15"/>
    <property type="match status" value="1"/>
</dbReference>
<sequence length="391" mass="43862">MIEATALATWAAQITRLIARYMSTYGVPTTRDERWALARRLHPTVEQLRREAYARTSAQLRAEGLRPAPMAPYRPSALVAAIERATDAEPYVRPGRRDEVPLERVEPQPARDVDPEPTTEPAPEVEPAPERPARNRTAEPRARVRVSAPAQQPRSRVQVRVAANDLDPRSRATARTRVVVSDQNRRDPAVVRTVTERVTATVERHIRQVDRETFVATANTAADEIGWARVLSGTENCAFCAMLASRGPVYRSDKSALSVVGGRRGPRGSRELGERYHDNCDCECVLVRVDQDWAGREEFERLRRMWVAASAAHADDAQRAFNRSWRRIQRHPELEDEYDRLWAESTEGLTDEDAQLRAFAAAVKDNPPAALEAARRPRRAPDDTADSSTAA</sequence>
<protein>
    <recommendedName>
        <fullName evidence="4">MuF-like minor capsid protein</fullName>
    </recommendedName>
</protein>